<dbReference type="InterPro" id="IPR019196">
    <property type="entry name" value="ABC_transp_unknown"/>
</dbReference>
<proteinExistence type="predicted"/>
<evidence type="ECO:0000259" key="2">
    <source>
        <dbReference type="Pfam" id="PF09822"/>
    </source>
</evidence>
<dbReference type="InterPro" id="IPR019863">
    <property type="entry name" value="Motility-assoc_ABC-rel_GldG"/>
</dbReference>
<dbReference type="EMBL" id="FO117592">
    <property type="protein sequence ID" value="CCF99893.1"/>
    <property type="molecule type" value="Genomic_DNA"/>
</dbReference>
<dbReference type="AlphaFoldDB" id="H6RFT2"/>
<dbReference type="Pfam" id="PF23357">
    <property type="entry name" value="DUF7088"/>
    <property type="match status" value="1"/>
</dbReference>
<organism evidence="4">
    <name type="scientific">uncultured Flavobacteriia bacterium</name>
    <dbReference type="NCBI Taxonomy" id="212695"/>
    <lineage>
        <taxon>Bacteria</taxon>
        <taxon>Pseudomonadati</taxon>
        <taxon>Bacteroidota</taxon>
        <taxon>Flavobacteriia</taxon>
        <taxon>environmental samples</taxon>
    </lineage>
</organism>
<dbReference type="InterPro" id="IPR055396">
    <property type="entry name" value="DUF7088"/>
</dbReference>
<keyword evidence="1" id="KW-0472">Membrane</keyword>
<feature type="domain" description="ABC-type uncharacterised transport system" evidence="2">
    <location>
        <begin position="181"/>
        <end position="489"/>
    </location>
</feature>
<keyword evidence="1" id="KW-0812">Transmembrane</keyword>
<accession>H6RFT2</accession>
<dbReference type="NCBIfam" id="TIGR03521">
    <property type="entry name" value="GldG"/>
    <property type="match status" value="1"/>
</dbReference>
<keyword evidence="1" id="KW-1133">Transmembrane helix</keyword>
<evidence type="ECO:0000259" key="3">
    <source>
        <dbReference type="Pfam" id="PF23357"/>
    </source>
</evidence>
<gene>
    <name evidence="4" type="primary">gldG</name>
    <name evidence="4" type="ORF">VIS_S3CBB10027</name>
</gene>
<feature type="domain" description="DUF7088" evidence="3">
    <location>
        <begin position="32"/>
        <end position="134"/>
    </location>
</feature>
<evidence type="ECO:0000256" key="1">
    <source>
        <dbReference type="SAM" id="Phobius"/>
    </source>
</evidence>
<name>H6RFT2_9BACT</name>
<evidence type="ECO:0000313" key="4">
    <source>
        <dbReference type="EMBL" id="CCF99893.1"/>
    </source>
</evidence>
<reference evidence="4" key="1">
    <citation type="journal article" date="2012" name="Environ. Microbiol.">
        <title>Genomic content of uncultured Bacteroidetes from contrasting oceanic provinces in the North Atlantic Ocean.</title>
        <authorList>
            <person name="Gomez-Pereira P.R."/>
            <person name="Schuler M."/>
            <person name="Fuchs B.M."/>
            <person name="Bennke C."/>
            <person name="Teeling H."/>
            <person name="Waldmann J."/>
            <person name="Richter M."/>
            <person name="Barbe V."/>
            <person name="Bataille E."/>
            <person name="Glockner F.O."/>
            <person name="Amann R."/>
        </authorList>
    </citation>
    <scope>NUCLEOTIDE SEQUENCE</scope>
</reference>
<reference evidence="4" key="2">
    <citation type="submission" date="2012-02" db="EMBL/GenBank/DDBJ databases">
        <authorList>
            <person name="Genoscope - CEA"/>
        </authorList>
    </citation>
    <scope>NUCLEOTIDE SEQUENCE</scope>
</reference>
<sequence length="553" mass="63205">MKIRKQLTFGLLGIIIINTVGNYFYKRFDLTEDHRYTLSNPAKEIIANINVPIFIDVFLEGDLPSEFRRLQTETKQLLEEFEAYNPNIKFKFLNPSEEKGDIETLFKFGAKPAQIETKQNGKTSIQQVFPWAIASFKNNYIKIPLLKNQLGVNTEERINNSVQNLEYAFADAFNRLIEPKKRKIAVLKGNGELEDKYIADFFATLRNYYYIAPFTLDSVAKNPKTTLSQIKQFDLLVIANPTEQFTEEEKYILDQYSMSGGASLWLIDAIELVNDSVSGNNFAFGKDLNLTDFFFKYGIRINPNLIKDLYSAPILLATGNERDSQYNKYPWLYSPLSNNSSSHPIVTNIEAVKFDYASSIDTLPNSVKKTILLSSSQVSKIVGMPKEIDITKEINKNLTIVNDGPSPKEFGAGEIPLAVLLEGSFNSAYSNRIKPFKIPNDYEISKETKMVVISDGSIIKNQFQGNRPLELGFDKWTNTFYGNKEFLLNTVNYLLDDNGLINIRSKDISVPFLDPVKVAENRFFWQWVNLLLPLSLISLFGLIFNYLRKKKYT</sequence>
<feature type="transmembrane region" description="Helical" evidence="1">
    <location>
        <begin position="524"/>
        <end position="547"/>
    </location>
</feature>
<protein>
    <submittedName>
        <fullName evidence="4">Gliding motility protein GldG</fullName>
    </submittedName>
</protein>
<feature type="transmembrane region" description="Helical" evidence="1">
    <location>
        <begin position="7"/>
        <end position="25"/>
    </location>
</feature>
<dbReference type="Pfam" id="PF09822">
    <property type="entry name" value="ABC_transp_aux"/>
    <property type="match status" value="1"/>
</dbReference>